<dbReference type="GeneTree" id="ENSGT00930000152963"/>
<feature type="compositionally biased region" description="Basic and acidic residues" evidence="1">
    <location>
        <begin position="102"/>
        <end position="112"/>
    </location>
</feature>
<dbReference type="InterPro" id="IPR038269">
    <property type="entry name" value="SCAN_sf"/>
</dbReference>
<evidence type="ECO:0000259" key="2">
    <source>
        <dbReference type="Pfam" id="PF02023"/>
    </source>
</evidence>
<keyword evidence="4" id="KW-1185">Reference proteome</keyword>
<dbReference type="Pfam" id="PF02023">
    <property type="entry name" value="SCAN"/>
    <property type="match status" value="1"/>
</dbReference>
<evidence type="ECO:0000313" key="4">
    <source>
        <dbReference type="Proteomes" id="UP000694388"/>
    </source>
</evidence>
<dbReference type="SUPFAM" id="SSF47353">
    <property type="entry name" value="Retrovirus capsid dimerization domain-like"/>
    <property type="match status" value="1"/>
</dbReference>
<evidence type="ECO:0000313" key="3">
    <source>
        <dbReference type="Ensembl" id="ENSEBUP00000008928.1"/>
    </source>
</evidence>
<organism evidence="3 4">
    <name type="scientific">Eptatretus burgeri</name>
    <name type="common">Inshore hagfish</name>
    <dbReference type="NCBI Taxonomy" id="7764"/>
    <lineage>
        <taxon>Eukaryota</taxon>
        <taxon>Metazoa</taxon>
        <taxon>Chordata</taxon>
        <taxon>Craniata</taxon>
        <taxon>Vertebrata</taxon>
        <taxon>Cyclostomata</taxon>
        <taxon>Myxini</taxon>
        <taxon>Myxiniformes</taxon>
        <taxon>Myxinidae</taxon>
        <taxon>Eptatretinae</taxon>
        <taxon>Eptatretus</taxon>
    </lineage>
</organism>
<feature type="compositionally biased region" description="Polar residues" evidence="1">
    <location>
        <begin position="113"/>
        <end position="122"/>
    </location>
</feature>
<dbReference type="PANTHER" id="PTHR46888:SF1">
    <property type="entry name" value="RIBONUCLEASE H"/>
    <property type="match status" value="1"/>
</dbReference>
<feature type="compositionally biased region" description="Basic and acidic residues" evidence="1">
    <location>
        <begin position="135"/>
        <end position="144"/>
    </location>
</feature>
<sequence>MSVKKTKSDEGETVFQFVTCLRRCFTQWTLMAECERSFVALTHLLVREQFLRVCSTEMALLLRERVPQNTKAMTTLAEQYIEAHGGCITGRSVKTKELTIKPRSDSLLHKTEPSQPTKPQFSRSKRECFNCTAQERPHDDRMFIEEGSSDEATTDGSQYSA</sequence>
<accession>A0A8C4Q2E8</accession>
<name>A0A8C4Q2E8_EPTBU</name>
<dbReference type="Proteomes" id="UP000694388">
    <property type="component" value="Unplaced"/>
</dbReference>
<dbReference type="Ensembl" id="ENSEBUT00000009442.1">
    <property type="protein sequence ID" value="ENSEBUP00000008928.1"/>
    <property type="gene ID" value="ENSEBUG00000005770.1"/>
</dbReference>
<dbReference type="InterPro" id="IPR003309">
    <property type="entry name" value="SCAN_dom"/>
</dbReference>
<evidence type="ECO:0000256" key="1">
    <source>
        <dbReference type="SAM" id="MobiDB-lite"/>
    </source>
</evidence>
<dbReference type="PANTHER" id="PTHR46888">
    <property type="entry name" value="ZINC KNUCKLE DOMAINCONTAINING PROTEIN-RELATED"/>
    <property type="match status" value="1"/>
</dbReference>
<dbReference type="Gene3D" id="1.10.4020.10">
    <property type="entry name" value="DNA breaking-rejoining enzymes"/>
    <property type="match status" value="1"/>
</dbReference>
<proteinExistence type="predicted"/>
<reference evidence="3" key="2">
    <citation type="submission" date="2025-09" db="UniProtKB">
        <authorList>
            <consortium name="Ensembl"/>
        </authorList>
    </citation>
    <scope>IDENTIFICATION</scope>
</reference>
<protein>
    <recommendedName>
        <fullName evidence="2">SCAN box domain-containing protein</fullName>
    </recommendedName>
</protein>
<feature type="region of interest" description="Disordered" evidence="1">
    <location>
        <begin position="102"/>
        <end position="161"/>
    </location>
</feature>
<reference evidence="3" key="1">
    <citation type="submission" date="2025-08" db="UniProtKB">
        <authorList>
            <consortium name="Ensembl"/>
        </authorList>
    </citation>
    <scope>IDENTIFICATION</scope>
</reference>
<dbReference type="AlphaFoldDB" id="A0A8C4Q2E8"/>
<feature type="domain" description="SCAN box" evidence="2">
    <location>
        <begin position="8"/>
        <end position="84"/>
    </location>
</feature>